<evidence type="ECO:0000313" key="2">
    <source>
        <dbReference type="EMBL" id="KAK1636374.1"/>
    </source>
</evidence>
<dbReference type="EMBL" id="JAHMHQ010000011">
    <property type="protein sequence ID" value="KAK1636374.1"/>
    <property type="molecule type" value="Genomic_DNA"/>
</dbReference>
<sequence>MNKTDENQWFAIWEILFPGKPKPRSAYMNPDMCEDLSAFQEHLSNNAAEVVQQALETAGFLWHFTTEEESQHLRRVVDEALYAMQQEWLSSRTIVRPIASARHPHTQNYPRNSLPVGGLTTPTDSGIGLGSQTDRSYRRPSSASQQANLPGPGEQRNSTEIEPQVLTRLENAARNLPIFDAQAPTTTLAAQPAPNSWMSQSHSTGVTGLFVPSSRMAGFGPMTGAVSPIDLSFWNFEEDMGHIAPGTGGAGTVGVPSPTVEAPLKMHKKVTTEMELLLHF</sequence>
<comment type="caution">
    <text evidence="2">The sequence shown here is derived from an EMBL/GenBank/DDBJ whole genome shotgun (WGS) entry which is preliminary data.</text>
</comment>
<gene>
    <name evidence="2" type="ORF">BDP81DRAFT_450269</name>
</gene>
<proteinExistence type="predicted"/>
<evidence type="ECO:0000256" key="1">
    <source>
        <dbReference type="SAM" id="MobiDB-lite"/>
    </source>
</evidence>
<dbReference type="GeneID" id="85477368"/>
<dbReference type="Proteomes" id="UP001243989">
    <property type="component" value="Unassembled WGS sequence"/>
</dbReference>
<dbReference type="AlphaFoldDB" id="A0AAI9ZT57"/>
<keyword evidence="3" id="KW-1185">Reference proteome</keyword>
<feature type="region of interest" description="Disordered" evidence="1">
    <location>
        <begin position="101"/>
        <end position="158"/>
    </location>
</feature>
<dbReference type="RefSeq" id="XP_060444981.1">
    <property type="nucleotide sequence ID" value="XM_060592506.1"/>
</dbReference>
<protein>
    <submittedName>
        <fullName evidence="2">Uncharacterized protein</fullName>
    </submittedName>
</protein>
<evidence type="ECO:0000313" key="3">
    <source>
        <dbReference type="Proteomes" id="UP001243989"/>
    </source>
</evidence>
<accession>A0AAI9ZT57</accession>
<organism evidence="2 3">
    <name type="scientific">Colletotrichum phormii</name>
    <dbReference type="NCBI Taxonomy" id="359342"/>
    <lineage>
        <taxon>Eukaryota</taxon>
        <taxon>Fungi</taxon>
        <taxon>Dikarya</taxon>
        <taxon>Ascomycota</taxon>
        <taxon>Pezizomycotina</taxon>
        <taxon>Sordariomycetes</taxon>
        <taxon>Hypocreomycetidae</taxon>
        <taxon>Glomerellales</taxon>
        <taxon>Glomerellaceae</taxon>
        <taxon>Colletotrichum</taxon>
        <taxon>Colletotrichum acutatum species complex</taxon>
    </lineage>
</organism>
<reference evidence="2" key="1">
    <citation type="submission" date="2021-06" db="EMBL/GenBank/DDBJ databases">
        <title>Comparative genomics, transcriptomics and evolutionary studies reveal genomic signatures of adaptation to plant cell wall in hemibiotrophic fungi.</title>
        <authorList>
            <consortium name="DOE Joint Genome Institute"/>
            <person name="Baroncelli R."/>
            <person name="Diaz J.F."/>
            <person name="Benocci T."/>
            <person name="Peng M."/>
            <person name="Battaglia E."/>
            <person name="Haridas S."/>
            <person name="Andreopoulos W."/>
            <person name="Labutti K."/>
            <person name="Pangilinan J."/>
            <person name="Floch G.L."/>
            <person name="Makela M.R."/>
            <person name="Henrissat B."/>
            <person name="Grigoriev I.V."/>
            <person name="Crouch J.A."/>
            <person name="De Vries R.P."/>
            <person name="Sukno S.A."/>
            <person name="Thon M.R."/>
        </authorList>
    </citation>
    <scope>NUCLEOTIDE SEQUENCE</scope>
    <source>
        <strain evidence="2">CBS 102054</strain>
    </source>
</reference>
<feature type="compositionally biased region" description="Polar residues" evidence="1">
    <location>
        <begin position="120"/>
        <end position="148"/>
    </location>
</feature>
<name>A0AAI9ZT57_9PEZI</name>